<evidence type="ECO:0000313" key="2">
    <source>
        <dbReference type="EMBL" id="MFD2891496.1"/>
    </source>
</evidence>
<dbReference type="RefSeq" id="WP_379811081.1">
    <property type="nucleotide sequence ID" value="NZ_JBHUPC010000012.1"/>
</dbReference>
<feature type="chain" id="PRO_5046715984" evidence="1">
    <location>
        <begin position="23"/>
        <end position="484"/>
    </location>
</feature>
<dbReference type="EMBL" id="JBHUPC010000012">
    <property type="protein sequence ID" value="MFD2891496.1"/>
    <property type="molecule type" value="Genomic_DNA"/>
</dbReference>
<name>A0ABW5YKD0_9FLAO</name>
<comment type="caution">
    <text evidence="2">The sequence shown here is derived from an EMBL/GenBank/DDBJ whole genome shotgun (WGS) entry which is preliminary data.</text>
</comment>
<dbReference type="PROSITE" id="PS51257">
    <property type="entry name" value="PROKAR_LIPOPROTEIN"/>
    <property type="match status" value="1"/>
</dbReference>
<accession>A0ABW5YKD0</accession>
<keyword evidence="3" id="KW-1185">Reference proteome</keyword>
<evidence type="ECO:0000313" key="3">
    <source>
        <dbReference type="Proteomes" id="UP001597534"/>
    </source>
</evidence>
<dbReference type="Proteomes" id="UP001597534">
    <property type="component" value="Unassembled WGS sequence"/>
</dbReference>
<sequence length="484" mass="52241">MKTNFKALLLLTLSGVIVSCNQDDDTTTTTNETELKPVLANHTVTPAFLAKKPGFENLEIYGILSSEDQLVDSPEFVYGSMADGMGLLKNSDGTFSLINNIEADYSIARISFDKTFKPVKGEYILNAAATARTAQCSGSLITPEEHGFGPLFLSGGEWGGASKGVFATDPFKSAENAELATMLPALGQWSTENAVVLGKDAYPNKTIAFIGDDTSDNAIPSGQLAMYLGNRGDLAGGSLYGLKVTQAGVNYEMDMQEGVSYPVEFVEYTERTLDELEQESRDKGIMGFSRVEDIDYRKGSGSANREVYFAVTGRKKTALTGLGSFYGRIYKVVLDANNPLQATITCVLDGDNLTGVAKAFHSPDNIVVTKDYAYIMEDPNGYPDTADKTHFAALYQYNINTGALKVVLECDQNAAQNAGYGSATDMWELTGMIDVSDIIGIEGSFLICTQNHGWENASFTDAQATTTTDSNEGSVLYLIKGLER</sequence>
<proteinExistence type="predicted"/>
<organism evidence="2 3">
    <name type="scientific">Flavobacterium chuncheonense</name>
    <dbReference type="NCBI Taxonomy" id="2026653"/>
    <lineage>
        <taxon>Bacteria</taxon>
        <taxon>Pseudomonadati</taxon>
        <taxon>Bacteroidota</taxon>
        <taxon>Flavobacteriia</taxon>
        <taxon>Flavobacteriales</taxon>
        <taxon>Flavobacteriaceae</taxon>
        <taxon>Flavobacterium</taxon>
    </lineage>
</organism>
<dbReference type="Pfam" id="PF05787">
    <property type="entry name" value="PhoX"/>
    <property type="match status" value="1"/>
</dbReference>
<keyword evidence="1" id="KW-0732">Signal</keyword>
<gene>
    <name evidence="2" type="ORF">ACFS5J_05640</name>
</gene>
<dbReference type="InterPro" id="IPR008557">
    <property type="entry name" value="PhoX"/>
</dbReference>
<evidence type="ECO:0000256" key="1">
    <source>
        <dbReference type="SAM" id="SignalP"/>
    </source>
</evidence>
<feature type="signal peptide" evidence="1">
    <location>
        <begin position="1"/>
        <end position="22"/>
    </location>
</feature>
<reference evidence="3" key="1">
    <citation type="journal article" date="2019" name="Int. J. Syst. Evol. Microbiol.">
        <title>The Global Catalogue of Microorganisms (GCM) 10K type strain sequencing project: providing services to taxonomists for standard genome sequencing and annotation.</title>
        <authorList>
            <consortium name="The Broad Institute Genomics Platform"/>
            <consortium name="The Broad Institute Genome Sequencing Center for Infectious Disease"/>
            <person name="Wu L."/>
            <person name="Ma J."/>
        </authorList>
    </citation>
    <scope>NUCLEOTIDE SEQUENCE [LARGE SCALE GENOMIC DNA]</scope>
    <source>
        <strain evidence="3">KCTC 22671</strain>
    </source>
</reference>
<protein>
    <submittedName>
        <fullName evidence="2">Alkaline phosphatase PhoX</fullName>
    </submittedName>
</protein>